<gene>
    <name evidence="4" type="ORF">HNR53_002322</name>
</gene>
<evidence type="ECO:0000256" key="1">
    <source>
        <dbReference type="SAM" id="Coils"/>
    </source>
</evidence>
<keyword evidence="2" id="KW-1133">Transmembrane helix</keyword>
<dbReference type="RefSeq" id="WP_184525988.1">
    <property type="nucleotide sequence ID" value="NZ_JACHGK010000007.1"/>
</dbReference>
<reference evidence="4 5" key="1">
    <citation type="submission" date="2020-08" db="EMBL/GenBank/DDBJ databases">
        <title>Genomic Encyclopedia of Type Strains, Phase IV (KMG-IV): sequencing the most valuable type-strain genomes for metagenomic binning, comparative biology and taxonomic classification.</title>
        <authorList>
            <person name="Goeker M."/>
        </authorList>
    </citation>
    <scope>NUCLEOTIDE SEQUENCE [LARGE SCALE GENOMIC DNA]</scope>
    <source>
        <strain evidence="4 5">DSM 5391</strain>
    </source>
</reference>
<keyword evidence="2" id="KW-0472">Membrane</keyword>
<dbReference type="Proteomes" id="UP000531594">
    <property type="component" value="Unassembled WGS sequence"/>
</dbReference>
<keyword evidence="2" id="KW-0812">Transmembrane</keyword>
<comment type="caution">
    <text evidence="4">The sequence shown here is derived from an EMBL/GenBank/DDBJ whole genome shotgun (WGS) entry which is preliminary data.</text>
</comment>
<feature type="transmembrane region" description="Helical" evidence="2">
    <location>
        <begin position="12"/>
        <end position="34"/>
    </location>
</feature>
<keyword evidence="5" id="KW-1185">Reference proteome</keyword>
<dbReference type="Pfam" id="PF26347">
    <property type="entry name" value="YtrI_sporulation"/>
    <property type="match status" value="1"/>
</dbReference>
<dbReference type="PROSITE" id="PS51257">
    <property type="entry name" value="PROKAR_LIPOPROTEIN"/>
    <property type="match status" value="1"/>
</dbReference>
<evidence type="ECO:0000313" key="4">
    <source>
        <dbReference type="EMBL" id="MBB6445697.1"/>
    </source>
</evidence>
<dbReference type="EMBL" id="JACHGK010000007">
    <property type="protein sequence ID" value="MBB6445697.1"/>
    <property type="molecule type" value="Genomic_DNA"/>
</dbReference>
<proteinExistence type="predicted"/>
<dbReference type="NCBIfam" id="NF041479">
    <property type="entry name" value="spor_membprot_YtrI"/>
    <property type="match status" value="1"/>
</dbReference>
<protein>
    <recommendedName>
        <fullName evidence="3">Sporulation membrane protein YtrI C-terminal domain-containing protein</fullName>
    </recommendedName>
</protein>
<name>A0A7X0HTM9_9BACI</name>
<feature type="coiled-coil region" evidence="1">
    <location>
        <begin position="38"/>
        <end position="72"/>
    </location>
</feature>
<accession>A0A7X0HTM9</accession>
<organism evidence="4 5">
    <name type="scientific">Bacillus benzoevorans</name>
    <dbReference type="NCBI Taxonomy" id="1456"/>
    <lineage>
        <taxon>Bacteria</taxon>
        <taxon>Bacillati</taxon>
        <taxon>Bacillota</taxon>
        <taxon>Bacilli</taxon>
        <taxon>Bacillales</taxon>
        <taxon>Bacillaceae</taxon>
        <taxon>Bacillus</taxon>
    </lineage>
</organism>
<feature type="domain" description="Sporulation membrane protein YtrI C-terminal" evidence="3">
    <location>
        <begin position="80"/>
        <end position="163"/>
    </location>
</feature>
<dbReference type="AlphaFoldDB" id="A0A7X0HTM9"/>
<keyword evidence="1" id="KW-0175">Coiled coil</keyword>
<evidence type="ECO:0000256" key="2">
    <source>
        <dbReference type="SAM" id="Phobius"/>
    </source>
</evidence>
<dbReference type="InterPro" id="IPR058620">
    <property type="entry name" value="YtrI_C"/>
</dbReference>
<dbReference type="InterPro" id="IPR048198">
    <property type="entry name" value="YtrI"/>
</dbReference>
<sequence length="167" mass="19962">MRVPPYYQKPTWQQFSAGVLIGACVSWFIFLYIYGEWQEEYSKEITKQQTTIHKLENEKMIWQEEFKNLNKENLHKLTVQSIYIKIKNKDKYDLDQLSIFQMEDGIKKDIGMMIAKDLDTAYNSRELIKKIIENKVLPVNDKRYKCKITEMTIYTTLSIEIELMIAE</sequence>
<evidence type="ECO:0000313" key="5">
    <source>
        <dbReference type="Proteomes" id="UP000531594"/>
    </source>
</evidence>
<evidence type="ECO:0000259" key="3">
    <source>
        <dbReference type="Pfam" id="PF26347"/>
    </source>
</evidence>